<proteinExistence type="predicted"/>
<name>A0A7D3UQN3_9VIRU</name>
<dbReference type="Gene3D" id="3.50.50.60">
    <property type="entry name" value="FAD/NAD(P)-binding domain"/>
    <property type="match status" value="1"/>
</dbReference>
<reference evidence="1 2" key="1">
    <citation type="submission" date="2020-04" db="EMBL/GenBank/DDBJ databases">
        <title>Advantages and limits of metagenomic assembly and binning of a giant virus.</title>
        <authorList>
            <person name="Schulz F."/>
            <person name="Andreani J."/>
            <person name="Francis R."/>
            <person name="Boudjemaa H."/>
            <person name="Bou Khalil J.Y."/>
            <person name="Lee J."/>
            <person name="La Scola B."/>
            <person name="Woyke T."/>
        </authorList>
    </citation>
    <scope>NUCLEOTIDE SEQUENCE [LARGE SCALE GENOMIC DNA]</scope>
    <source>
        <strain evidence="1 2">FV1/VV64</strain>
    </source>
</reference>
<protein>
    <submittedName>
        <fullName evidence="1">Uncharacterized protein</fullName>
    </submittedName>
</protein>
<organism evidence="1 2">
    <name type="scientific">Fadolivirus FV1/VV64</name>
    <dbReference type="NCBI Taxonomy" id="3070911"/>
    <lineage>
        <taxon>Viruses</taxon>
        <taxon>Varidnaviria</taxon>
        <taxon>Bamfordvirae</taxon>
        <taxon>Nucleocytoviricota</taxon>
        <taxon>Megaviricetes</taxon>
        <taxon>Imitervirales</taxon>
        <taxon>Mimiviridae</taxon>
        <taxon>Klosneuvirinae</taxon>
        <taxon>Fadolivirus</taxon>
        <taxon>Fadolivirus algeromassiliense</taxon>
    </lineage>
</organism>
<dbReference type="Proteomes" id="UP001162001">
    <property type="component" value="Segment"/>
</dbReference>
<dbReference type="EMBL" id="MT418680">
    <property type="protein sequence ID" value="QKF94568.1"/>
    <property type="molecule type" value="Genomic_DNA"/>
</dbReference>
<sequence>MKYIILGAGWAGCFIGMLFRILNIDFIILEKERDILKGSISHNYDTIHNIGSFLKDINENKLLNGILFKKLFNYFTIGTHNTYHIVTKKCSINMENANNLLKKHHYEMKNIKDIHNIKTDNMQINNILKYDDKIIKLERVISFIKEFLKDKIICEYDSTKLSHNDKIKYNNYNADFLIDCTNGTFDNRIDKKCIILVYNTTNHEYLTNIINIGINNRLTIVPYKNNKILVVDYEYGVIDNIYYNETSINAKIQLINNKITKYLPEFGKHNTFETYHFSNICNTECKIYNKIIKVRCEDIQSIFEVYDNLFNILDDLKVINNEYIAHEPSVISRILNFYGRPVHEQEIIHHSKNTRNYAHIKQFIYELINCQEFIEKCIIPTLKVAVLFFGYTRDLKKNYEKHKQLLRWNPDIFIHTYDSSGKKSKNKNVKWIESDELSNKVDFNFIMEKYNPIKIKIEKNTLDELSIKDGKLIPVLIYQAKDDATRYINSQLYTRKEVVALKNEYENLKKFKYDIVLLTRFDFGFDKFNMHEILRMDMSRIYFPGFNSHHSHPGKGGGCTRCDINDIHFGEPHKNDFCDVWTLSNSENIDVVGKLFDNAKDILYRTREKTYEYVIKNNIKHSINSTILFIYSDFEHNDVVCYYPERLLREYLREYICLTYNGINGMITKIE</sequence>
<accession>A0A7D3UQN3</accession>
<dbReference type="InterPro" id="IPR036188">
    <property type="entry name" value="FAD/NAD-bd_sf"/>
</dbReference>
<evidence type="ECO:0000313" key="1">
    <source>
        <dbReference type="EMBL" id="QKF94568.1"/>
    </source>
</evidence>
<evidence type="ECO:0000313" key="2">
    <source>
        <dbReference type="Proteomes" id="UP001162001"/>
    </source>
</evidence>
<keyword evidence="2" id="KW-1185">Reference proteome</keyword>
<gene>
    <name evidence="1" type="ORF">Fadolivirus_1_1110</name>
</gene>